<comment type="caution">
    <text evidence="1">The sequence shown here is derived from an EMBL/GenBank/DDBJ whole genome shotgun (WGS) entry which is preliminary data.</text>
</comment>
<organism evidence="1 2">
    <name type="scientific">Algoriphagus yeomjeoni</name>
    <dbReference type="NCBI Taxonomy" id="291403"/>
    <lineage>
        <taxon>Bacteria</taxon>
        <taxon>Pseudomonadati</taxon>
        <taxon>Bacteroidota</taxon>
        <taxon>Cytophagia</taxon>
        <taxon>Cytophagales</taxon>
        <taxon>Cyclobacteriaceae</taxon>
        <taxon>Algoriphagus</taxon>
    </lineage>
</organism>
<dbReference type="AlphaFoldDB" id="A0A327P0N9"/>
<reference evidence="1 2" key="1">
    <citation type="submission" date="2018-06" db="EMBL/GenBank/DDBJ databases">
        <title>Genomic Encyclopedia of Archaeal and Bacterial Type Strains, Phase II (KMG-II): from individual species to whole genera.</title>
        <authorList>
            <person name="Goeker M."/>
        </authorList>
    </citation>
    <scope>NUCLEOTIDE SEQUENCE [LARGE SCALE GENOMIC DNA]</scope>
    <source>
        <strain evidence="1 2">DSM 23446</strain>
    </source>
</reference>
<gene>
    <name evidence="1" type="ORF">LV83_03791</name>
</gene>
<keyword evidence="2" id="KW-1185">Reference proteome</keyword>
<accession>A0A327P0N9</accession>
<protein>
    <submittedName>
        <fullName evidence="1">Uncharacterized protein</fullName>
    </submittedName>
</protein>
<evidence type="ECO:0000313" key="2">
    <source>
        <dbReference type="Proteomes" id="UP000249610"/>
    </source>
</evidence>
<evidence type="ECO:0000313" key="1">
    <source>
        <dbReference type="EMBL" id="RAI84997.1"/>
    </source>
</evidence>
<name>A0A327P0N9_9BACT</name>
<dbReference type="EMBL" id="QLLK01000014">
    <property type="protein sequence ID" value="RAI84997.1"/>
    <property type="molecule type" value="Genomic_DNA"/>
</dbReference>
<dbReference type="Proteomes" id="UP000249610">
    <property type="component" value="Unassembled WGS sequence"/>
</dbReference>
<sequence length="103" mass="12461">MKFWVKLNWVFYSECQRHDQYYKIDLQQIFIRKKTSLSLLNQIFTSQNTQFLQIILNTFRNSLVFKIINLTFVPSIRHRTIFRAVNSLLSLVGIFIRTEWQGN</sequence>
<proteinExistence type="predicted"/>